<organism evidence="3">
    <name type="scientific">Hordeum vulgare subsp. vulgare</name>
    <name type="common">Domesticated barley</name>
    <dbReference type="NCBI Taxonomy" id="112509"/>
    <lineage>
        <taxon>Eukaryota</taxon>
        <taxon>Viridiplantae</taxon>
        <taxon>Streptophyta</taxon>
        <taxon>Embryophyta</taxon>
        <taxon>Tracheophyta</taxon>
        <taxon>Spermatophyta</taxon>
        <taxon>Magnoliopsida</taxon>
        <taxon>Liliopsida</taxon>
        <taxon>Poales</taxon>
        <taxon>Poaceae</taxon>
        <taxon>BOP clade</taxon>
        <taxon>Pooideae</taxon>
        <taxon>Triticodae</taxon>
        <taxon>Triticeae</taxon>
        <taxon>Hordeinae</taxon>
        <taxon>Hordeum</taxon>
    </lineage>
</organism>
<feature type="region of interest" description="Disordered" evidence="1">
    <location>
        <begin position="1"/>
        <end position="29"/>
    </location>
</feature>
<dbReference type="InterPro" id="IPR000340">
    <property type="entry name" value="Dual-sp_phosphatase_cat-dom"/>
</dbReference>
<dbReference type="InterPro" id="IPR000387">
    <property type="entry name" value="Tyr_Pase_dom"/>
</dbReference>
<dbReference type="Pfam" id="PF00782">
    <property type="entry name" value="DSPc"/>
    <property type="match status" value="1"/>
</dbReference>
<dbReference type="InterPro" id="IPR029021">
    <property type="entry name" value="Prot-tyrosine_phosphatase-like"/>
</dbReference>
<dbReference type="EMBL" id="AK367672">
    <property type="protein sequence ID" value="BAJ98875.1"/>
    <property type="molecule type" value="mRNA"/>
</dbReference>
<dbReference type="PROSITE" id="PS50056">
    <property type="entry name" value="TYR_PHOSPHATASE_2"/>
    <property type="match status" value="1"/>
</dbReference>
<name>F2DUV4_HORVV</name>
<reference evidence="3" key="1">
    <citation type="journal article" date="2011" name="Plant Physiol.">
        <title>Comprehensive sequence analysis of 24,783 barley full-length cDNAs derived from 12 clone libraries.</title>
        <authorList>
            <person name="Matsumoto T."/>
            <person name="Tanaka T."/>
            <person name="Sakai H."/>
            <person name="Amano N."/>
            <person name="Kanamori H."/>
            <person name="Kurita K."/>
            <person name="Kikuta A."/>
            <person name="Kamiya K."/>
            <person name="Yamamoto M."/>
            <person name="Ikawa H."/>
            <person name="Fujii N."/>
            <person name="Hori K."/>
            <person name="Itoh T."/>
            <person name="Sato K."/>
        </authorList>
    </citation>
    <scope>NUCLEOTIDE SEQUENCE</scope>
    <source>
        <tissue evidence="3">Shoot and root</tissue>
    </source>
</reference>
<dbReference type="InterPro" id="IPR016130">
    <property type="entry name" value="Tyr_Pase_AS"/>
</dbReference>
<accession>F2DUV4</accession>
<evidence type="ECO:0000259" key="2">
    <source>
        <dbReference type="PROSITE" id="PS50056"/>
    </source>
</evidence>
<dbReference type="PROSITE" id="PS00383">
    <property type="entry name" value="TYR_PHOSPHATASE_1"/>
    <property type="match status" value="1"/>
</dbReference>
<protein>
    <submittedName>
        <fullName evidence="3">Predicted protein</fullName>
    </submittedName>
</protein>
<dbReference type="AlphaFoldDB" id="F2DUV4"/>
<feature type="compositionally biased region" description="Acidic residues" evidence="1">
    <location>
        <begin position="10"/>
        <end position="19"/>
    </location>
</feature>
<dbReference type="InterPro" id="IPR051029">
    <property type="entry name" value="mRNA_Capping_Enz/RNA_Phosphat"/>
</dbReference>
<dbReference type="PANTHER" id="PTHR10367:SF17">
    <property type="entry name" value="MRNA-CAPPING ENZYME"/>
    <property type="match status" value="1"/>
</dbReference>
<evidence type="ECO:0000256" key="1">
    <source>
        <dbReference type="SAM" id="MobiDB-lite"/>
    </source>
</evidence>
<dbReference type="GO" id="GO:0016787">
    <property type="term" value="F:hydrolase activity"/>
    <property type="evidence" value="ECO:0007669"/>
    <property type="project" value="UniProtKB-ARBA"/>
</dbReference>
<dbReference type="PANTHER" id="PTHR10367">
    <property type="entry name" value="MRNA-CAPPING ENZYME"/>
    <property type="match status" value="1"/>
</dbReference>
<sequence>MQKSNLTTDLLEESFDEPEIGSREDIQDEEYEIYEGPEDIEKTSLDKQVCGNPKKVSENIEDMDFEVVDEKTQNKPKSISQRSKNLLDEWTKVSRYGKVIEKTNIIPAKTPMTRRRWTNYTKKEDQFDLIQFINEVQSDGKKVGAIIDLNASDDGYYRWDYHFRKNRELLKGIEYRKIKLNHKEVANKATLNKVYDILNKNLFKDNLVIVHCTRGINRTGHAICYFLCKRLEMTPNEAVKKFEEARGHPITSKYIIEDLFDRFG</sequence>
<dbReference type="SUPFAM" id="SSF52799">
    <property type="entry name" value="(Phosphotyrosine protein) phosphatases II"/>
    <property type="match status" value="1"/>
</dbReference>
<evidence type="ECO:0000313" key="3">
    <source>
        <dbReference type="EMBL" id="BAJ98875.1"/>
    </source>
</evidence>
<dbReference type="Gene3D" id="3.90.190.10">
    <property type="entry name" value="Protein tyrosine phosphatase superfamily"/>
    <property type="match status" value="1"/>
</dbReference>
<proteinExistence type="evidence at transcript level"/>
<feature type="domain" description="Tyrosine specific protein phosphatases" evidence="2">
    <location>
        <begin position="188"/>
        <end position="257"/>
    </location>
</feature>